<dbReference type="Proteomes" id="UP000004457">
    <property type="component" value="Unassembled WGS sequence"/>
</dbReference>
<gene>
    <name evidence="1" type="ORF">NEIFLAOT_02277</name>
</gene>
<accession>C0EQN3</accession>
<keyword evidence="2" id="KW-1185">Reference proteome</keyword>
<protein>
    <recommendedName>
        <fullName evidence="3">Phage associated protein</fullName>
    </recommendedName>
</protein>
<dbReference type="RefSeq" id="WP_003682119.1">
    <property type="nucleotide sequence ID" value="NZ_ACEN01000102.1"/>
</dbReference>
<evidence type="ECO:0008006" key="3">
    <source>
        <dbReference type="Google" id="ProtNLM"/>
    </source>
</evidence>
<reference evidence="1 2" key="1">
    <citation type="submission" date="2009-01" db="EMBL/GenBank/DDBJ databases">
        <authorList>
            <person name="Fulton L."/>
            <person name="Clifton S."/>
            <person name="Chinwalla A.T."/>
            <person name="Mitreva M."/>
            <person name="Sodergren E."/>
            <person name="Weinstock G."/>
            <person name="Clifton S."/>
            <person name="Dooling D.J."/>
            <person name="Fulton B."/>
            <person name="Minx P."/>
            <person name="Pepin K.H."/>
            <person name="Johnson M."/>
            <person name="Bhonagiri V."/>
            <person name="Nash W.E."/>
            <person name="Mardis E.R."/>
            <person name="Wilson R.K."/>
        </authorList>
    </citation>
    <scope>NUCLEOTIDE SEQUENCE [LARGE SCALE GENOMIC DNA]</scope>
    <source>
        <strain evidence="1 2">NRL30031/H210</strain>
    </source>
</reference>
<sequence>MIFTMQGQIVGVKKFSGQIEGKAFDYCRLIVATPLDSTQGNALGSSATEYDFGTSANFEQFKTAQFPIDANL</sequence>
<evidence type="ECO:0000313" key="1">
    <source>
        <dbReference type="EMBL" id="EEG32575.1"/>
    </source>
</evidence>
<organism evidence="1 2">
    <name type="scientific">Neisseria flavescens NRL30031/H210</name>
    <dbReference type="NCBI Taxonomy" id="546264"/>
    <lineage>
        <taxon>Bacteria</taxon>
        <taxon>Pseudomonadati</taxon>
        <taxon>Pseudomonadota</taxon>
        <taxon>Betaproteobacteria</taxon>
        <taxon>Neisseriales</taxon>
        <taxon>Neisseriaceae</taxon>
        <taxon>Neisseria</taxon>
    </lineage>
</organism>
<dbReference type="EMBL" id="ACEN01000102">
    <property type="protein sequence ID" value="EEG32575.1"/>
    <property type="molecule type" value="Genomic_DNA"/>
</dbReference>
<dbReference type="AlphaFoldDB" id="C0EQN3"/>
<comment type="caution">
    <text evidence="1">The sequence shown here is derived from an EMBL/GenBank/DDBJ whole genome shotgun (WGS) entry which is preliminary data.</text>
</comment>
<name>C0EQN3_NEIFL</name>
<evidence type="ECO:0000313" key="2">
    <source>
        <dbReference type="Proteomes" id="UP000004457"/>
    </source>
</evidence>
<proteinExistence type="predicted"/>
<feature type="non-terminal residue" evidence="1">
    <location>
        <position position="72"/>
    </location>
</feature>